<feature type="compositionally biased region" description="Basic and acidic residues" evidence="1">
    <location>
        <begin position="281"/>
        <end position="294"/>
    </location>
</feature>
<evidence type="ECO:0000256" key="1">
    <source>
        <dbReference type="SAM" id="MobiDB-lite"/>
    </source>
</evidence>
<sequence length="358" mass="37844">MPREAVLRERRGVRADVVGLRLVDGEPEEPVDAEVVPRADGVGDLEHLPLGGQRRRVDGRGPLAPPQPAGVVVHRRGAGDEEAAVAAARAGGHLGPVEHDHREAGVDEAPGGRQATDAGTDHADVRPRLALQRRSRAVGLVLPQRHRCAGHVRPPLDGLLAAERPTVARRGAGPGNAVVPDAPVRATTVHGRRPGPLRRVVHRGAEGAGRTAGRRGRGRLGRGPRRRRAGGGRLGRVRRRGGHDPVAAGHDHRRPVGDQDDDGAVRAGTRRPRRPRPGRTGRPESTVRGEERVLVRRLLAHGGPPDRDGPVEDLHDWTAATTRLAPQGEPGTAAGTTRSPGGSSWARSSADHGPDVSP</sequence>
<feature type="region of interest" description="Disordered" evidence="1">
    <location>
        <begin position="169"/>
        <end position="358"/>
    </location>
</feature>
<gene>
    <name evidence="2" type="ORF">JD79_04246</name>
</gene>
<evidence type="ECO:0000313" key="2">
    <source>
        <dbReference type="EMBL" id="PWW25052.1"/>
    </source>
</evidence>
<protein>
    <submittedName>
        <fullName evidence="2">Uncharacterized protein</fullName>
    </submittedName>
</protein>
<feature type="region of interest" description="Disordered" evidence="1">
    <location>
        <begin position="27"/>
        <end position="69"/>
    </location>
</feature>
<name>A0A317QNW3_9ACTN</name>
<proteinExistence type="predicted"/>
<comment type="caution">
    <text evidence="2">The sequence shown here is derived from an EMBL/GenBank/DDBJ whole genome shotgun (WGS) entry which is preliminary data.</text>
</comment>
<feature type="compositionally biased region" description="Basic residues" evidence="1">
    <location>
        <begin position="212"/>
        <end position="241"/>
    </location>
</feature>
<accession>A0A317QNW3</accession>
<feature type="compositionally biased region" description="Basic and acidic residues" evidence="1">
    <location>
        <begin position="96"/>
        <end position="105"/>
    </location>
</feature>
<feature type="compositionally biased region" description="Basic residues" evidence="1">
    <location>
        <begin position="268"/>
        <end position="279"/>
    </location>
</feature>
<feature type="compositionally biased region" description="Polar residues" evidence="1">
    <location>
        <begin position="334"/>
        <end position="347"/>
    </location>
</feature>
<organism evidence="2 3">
    <name type="scientific">Geodermatophilus normandii</name>
    <dbReference type="NCBI Taxonomy" id="1137989"/>
    <lineage>
        <taxon>Bacteria</taxon>
        <taxon>Bacillati</taxon>
        <taxon>Actinomycetota</taxon>
        <taxon>Actinomycetes</taxon>
        <taxon>Geodermatophilales</taxon>
        <taxon>Geodermatophilaceae</taxon>
        <taxon>Geodermatophilus</taxon>
    </lineage>
</organism>
<feature type="compositionally biased region" description="Basic residues" evidence="1">
    <location>
        <begin position="190"/>
        <end position="202"/>
    </location>
</feature>
<reference evidence="3" key="1">
    <citation type="submission" date="2018-05" db="EMBL/GenBank/DDBJ databases">
        <authorList>
            <person name="Klenk H.-P."/>
            <person name="Huntemann M."/>
            <person name="Clum A."/>
            <person name="Pillay M."/>
            <person name="Palaniappan K."/>
            <person name="Varghese N."/>
            <person name="Mikhailova N."/>
            <person name="Stamatis D."/>
            <person name="Reddy T."/>
            <person name="Daum C."/>
            <person name="Shapiro N."/>
            <person name="Ivanova N."/>
            <person name="Kyrpides N."/>
            <person name="Woyke T."/>
        </authorList>
    </citation>
    <scope>NUCLEOTIDE SEQUENCE [LARGE SCALE GENOMIC DNA]</scope>
    <source>
        <strain evidence="3">DSM 45417</strain>
    </source>
</reference>
<dbReference type="AlphaFoldDB" id="A0A317QNW3"/>
<dbReference type="Proteomes" id="UP000246661">
    <property type="component" value="Unassembled WGS sequence"/>
</dbReference>
<dbReference type="EMBL" id="QGTX01000001">
    <property type="protein sequence ID" value="PWW25052.1"/>
    <property type="molecule type" value="Genomic_DNA"/>
</dbReference>
<evidence type="ECO:0000313" key="3">
    <source>
        <dbReference type="Proteomes" id="UP000246661"/>
    </source>
</evidence>
<keyword evidence="3" id="KW-1185">Reference proteome</keyword>
<feature type="compositionally biased region" description="Basic and acidic residues" evidence="1">
    <location>
        <begin position="304"/>
        <end position="316"/>
    </location>
</feature>
<feature type="compositionally biased region" description="Basic and acidic residues" evidence="1">
    <location>
        <begin position="349"/>
        <end position="358"/>
    </location>
</feature>
<feature type="region of interest" description="Disordered" evidence="1">
    <location>
        <begin position="94"/>
        <end position="122"/>
    </location>
</feature>